<dbReference type="AlphaFoldDB" id="A0A178LRB1"/>
<dbReference type="OrthoDB" id="9776685at2"/>
<protein>
    <submittedName>
        <fullName evidence="3">Alpha/beta hydrolase</fullName>
    </submittedName>
</protein>
<accession>A0A178LRB1</accession>
<dbReference type="PANTHER" id="PTHR12277">
    <property type="entry name" value="ALPHA/BETA HYDROLASE DOMAIN-CONTAINING PROTEIN"/>
    <property type="match status" value="1"/>
</dbReference>
<evidence type="ECO:0000259" key="2">
    <source>
        <dbReference type="Pfam" id="PF00561"/>
    </source>
</evidence>
<sequence>MAAKSGWSLLPMALTGAIGVLGGITGTAYYVSLRVSPPPRRTYLDSYTFTPWELGVPFETVEFRSSDGLRLVGWWLPRPETNAVIVGSHGHAGSKDELLGIGSYCWRAGYNVLLFDYRGRGESDPWPQTLVSREVDDLLAALEYVRQRMPSAAIGVVGYSMGAAVGILATARDQSVRALVADSSFTAGDDVVAHSITQVLRIPPKPLVHLADAIVARRHGYRFSQARPIDAIGQIAPRPVFIIHGLDDSLIPVSHARQLYDAAREPRMLWEVPGAEHCGGYFVDRVTYCRRVVEFFDQYLRSVEA</sequence>
<keyword evidence="3" id="KW-0378">Hydrolase</keyword>
<dbReference type="Proteomes" id="UP000078287">
    <property type="component" value="Unassembled WGS sequence"/>
</dbReference>
<dbReference type="RefSeq" id="WP_066791622.1">
    <property type="nucleotide sequence ID" value="NZ_LWQS01000125.1"/>
</dbReference>
<dbReference type="InterPro" id="IPR000073">
    <property type="entry name" value="AB_hydrolase_1"/>
</dbReference>
<keyword evidence="1" id="KW-0812">Transmembrane</keyword>
<dbReference type="PANTHER" id="PTHR12277:SF81">
    <property type="entry name" value="PROTEIN ABHD13"/>
    <property type="match status" value="1"/>
</dbReference>
<dbReference type="Gene3D" id="3.40.50.1820">
    <property type="entry name" value="alpha/beta hydrolase"/>
    <property type="match status" value="1"/>
</dbReference>
<keyword evidence="1" id="KW-0472">Membrane</keyword>
<dbReference type="EMBL" id="LWQS01000125">
    <property type="protein sequence ID" value="OAN36307.1"/>
    <property type="molecule type" value="Genomic_DNA"/>
</dbReference>
<dbReference type="InterPro" id="IPR029058">
    <property type="entry name" value="AB_hydrolase_fold"/>
</dbReference>
<dbReference type="Pfam" id="PF00561">
    <property type="entry name" value="Abhydrolase_1"/>
    <property type="match status" value="1"/>
</dbReference>
<gene>
    <name evidence="3" type="ORF">A6A03_06035</name>
</gene>
<dbReference type="GO" id="GO:0016787">
    <property type="term" value="F:hydrolase activity"/>
    <property type="evidence" value="ECO:0007669"/>
    <property type="project" value="UniProtKB-KW"/>
</dbReference>
<evidence type="ECO:0000313" key="4">
    <source>
        <dbReference type="Proteomes" id="UP000078287"/>
    </source>
</evidence>
<name>A0A178LRB1_9CHLR</name>
<comment type="caution">
    <text evidence="3">The sequence shown here is derived from an EMBL/GenBank/DDBJ whole genome shotgun (WGS) entry which is preliminary data.</text>
</comment>
<evidence type="ECO:0000256" key="1">
    <source>
        <dbReference type="SAM" id="Phobius"/>
    </source>
</evidence>
<proteinExistence type="predicted"/>
<feature type="transmembrane region" description="Helical" evidence="1">
    <location>
        <begin position="12"/>
        <end position="31"/>
    </location>
</feature>
<evidence type="ECO:0000313" key="3">
    <source>
        <dbReference type="EMBL" id="OAN36307.1"/>
    </source>
</evidence>
<reference evidence="3 4" key="1">
    <citation type="submission" date="2016-04" db="EMBL/GenBank/DDBJ databases">
        <title>Chloroflexus islandicus sp. nov., a thermophilic filamentous anoxygenic phototrophic bacterium from geyser Strokkur (Iceland).</title>
        <authorList>
            <person name="Gaisin V.A."/>
            <person name="Kalashnikov A.M."/>
            <person name="Sukhacheva M.V."/>
            <person name="Grouzdev D.S."/>
            <person name="Ivanov T.M."/>
            <person name="Kuznetsov B."/>
            <person name="Gorlenko V.M."/>
        </authorList>
    </citation>
    <scope>NUCLEOTIDE SEQUENCE [LARGE SCALE GENOMIC DNA]</scope>
    <source>
        <strain evidence="4">isl-2</strain>
    </source>
</reference>
<dbReference type="STRING" id="1707952.A6A03_06035"/>
<keyword evidence="1" id="KW-1133">Transmembrane helix</keyword>
<organism evidence="3 4">
    <name type="scientific">Chloroflexus islandicus</name>
    <dbReference type="NCBI Taxonomy" id="1707952"/>
    <lineage>
        <taxon>Bacteria</taxon>
        <taxon>Bacillati</taxon>
        <taxon>Chloroflexota</taxon>
        <taxon>Chloroflexia</taxon>
        <taxon>Chloroflexales</taxon>
        <taxon>Chloroflexineae</taxon>
        <taxon>Chloroflexaceae</taxon>
        <taxon>Chloroflexus</taxon>
    </lineage>
</organism>
<keyword evidence="4" id="KW-1185">Reference proteome</keyword>
<feature type="domain" description="AB hydrolase-1" evidence="2">
    <location>
        <begin position="89"/>
        <end position="189"/>
    </location>
</feature>
<dbReference type="SUPFAM" id="SSF53474">
    <property type="entry name" value="alpha/beta-Hydrolases"/>
    <property type="match status" value="1"/>
</dbReference>